<dbReference type="EMBL" id="LR590464">
    <property type="protein sequence ID" value="VTP67344.1"/>
    <property type="molecule type" value="Genomic_DNA"/>
</dbReference>
<evidence type="ECO:0000313" key="3">
    <source>
        <dbReference type="Proteomes" id="UP000310719"/>
    </source>
</evidence>
<dbReference type="AlphaFoldDB" id="A0A4U9HSP1"/>
<proteinExistence type="predicted"/>
<evidence type="ECO:0000256" key="1">
    <source>
        <dbReference type="SAM" id="MobiDB-lite"/>
    </source>
</evidence>
<dbReference type="Proteomes" id="UP000310719">
    <property type="component" value="Chromosome"/>
</dbReference>
<organism evidence="2 3">
    <name type="scientific">Leclercia adecarboxylata</name>
    <dbReference type="NCBI Taxonomy" id="83655"/>
    <lineage>
        <taxon>Bacteria</taxon>
        <taxon>Pseudomonadati</taxon>
        <taxon>Pseudomonadota</taxon>
        <taxon>Gammaproteobacteria</taxon>
        <taxon>Enterobacterales</taxon>
        <taxon>Enterobacteriaceae</taxon>
        <taxon>Leclercia</taxon>
    </lineage>
</organism>
<reference evidence="2 3" key="1">
    <citation type="submission" date="2019-05" db="EMBL/GenBank/DDBJ databases">
        <authorList>
            <consortium name="Pathogen Informatics"/>
        </authorList>
    </citation>
    <scope>NUCLEOTIDE SEQUENCE [LARGE SCALE GENOMIC DNA]</scope>
    <source>
        <strain evidence="2 3">NCTC13032</strain>
    </source>
</reference>
<name>A0A4U9HSP1_9ENTR</name>
<feature type="compositionally biased region" description="Polar residues" evidence="1">
    <location>
        <begin position="1"/>
        <end position="24"/>
    </location>
</feature>
<sequence length="40" mass="4195">MLNTITQPQKSTSGTERAKSTSCSRAGEITLPAAMNKQGV</sequence>
<protein>
    <submittedName>
        <fullName evidence="2">Uncharacterized protein</fullName>
    </submittedName>
</protein>
<accession>A0A4U9HSP1</accession>
<gene>
    <name evidence="2" type="ORF">NCTC13032_03000</name>
</gene>
<evidence type="ECO:0000313" key="2">
    <source>
        <dbReference type="EMBL" id="VTP67344.1"/>
    </source>
</evidence>
<feature type="region of interest" description="Disordered" evidence="1">
    <location>
        <begin position="1"/>
        <end position="40"/>
    </location>
</feature>